<dbReference type="Proteomes" id="UP000001544">
    <property type="component" value="Chromosome"/>
</dbReference>
<evidence type="ECO:0000313" key="2">
    <source>
        <dbReference type="Proteomes" id="UP000001544"/>
    </source>
</evidence>
<protein>
    <submittedName>
        <fullName evidence="1">Uncharacterized protein</fullName>
    </submittedName>
</protein>
<organism evidence="1 2">
    <name type="scientific">Alkalihalophilus pseudofirmus (strain ATCC BAA-2126 / JCM 17055 / OF4)</name>
    <name type="common">Bacillus pseudofirmus</name>
    <dbReference type="NCBI Taxonomy" id="398511"/>
    <lineage>
        <taxon>Bacteria</taxon>
        <taxon>Bacillati</taxon>
        <taxon>Bacillota</taxon>
        <taxon>Bacilli</taxon>
        <taxon>Bacillales</taxon>
        <taxon>Bacillaceae</taxon>
        <taxon>Alkalihalophilus</taxon>
    </lineage>
</organism>
<dbReference type="HOGENOM" id="CLU_3354626_0_0_9"/>
<dbReference type="EMBL" id="CP001878">
    <property type="protein sequence ID" value="ADC51281.1"/>
    <property type="molecule type" value="Genomic_DNA"/>
</dbReference>
<dbReference type="STRING" id="398511.BpOF4_16160"/>
<proteinExistence type="predicted"/>
<sequence>MEGSSRYCKLTYDEIAERYLSGQSSEEIGAAAGVTS</sequence>
<reference evidence="1 2" key="1">
    <citation type="journal article" date="2011" name="Environ. Microbiol.">
        <title>Genome of alkaliphilic Bacillus pseudofirmus OF4 reveals adaptations that support the ability to grow in an external pH range from 7.5 to 11.4.</title>
        <authorList>
            <person name="Janto B."/>
            <person name="Ahmed A."/>
            <person name="Ito M."/>
            <person name="Liu J."/>
            <person name="Hicks D.B."/>
            <person name="Pagni S."/>
            <person name="Fackelmayer O.J."/>
            <person name="Smith T.A."/>
            <person name="Earl J."/>
            <person name="Elbourne L.D."/>
            <person name="Hassan K."/>
            <person name="Paulsen I.T."/>
            <person name="Kolsto A.B."/>
            <person name="Tourasse N.J."/>
            <person name="Ehrlich G.D."/>
            <person name="Boissy R."/>
            <person name="Ivey D.M."/>
            <person name="Li G."/>
            <person name="Xue Y."/>
            <person name="Ma Y."/>
            <person name="Hu F.Z."/>
            <person name="Krulwich T.A."/>
        </authorList>
    </citation>
    <scope>NUCLEOTIDE SEQUENCE [LARGE SCALE GENOMIC DNA]</scope>
    <source>
        <strain evidence="2">ATCC BAA-2126 / JCM 17055 / OF4</strain>
    </source>
</reference>
<dbReference type="KEGG" id="bpf:BpOF4_16160"/>
<dbReference type="AlphaFoldDB" id="D3FPY8"/>
<keyword evidence="2" id="KW-1185">Reference proteome</keyword>
<accession>D3FPY8</accession>
<name>D3FPY8_ALKPO</name>
<evidence type="ECO:0000313" key="1">
    <source>
        <dbReference type="EMBL" id="ADC51281.1"/>
    </source>
</evidence>
<gene>
    <name evidence="1" type="ordered locus">BpOF4_16160</name>
</gene>